<comment type="caution">
    <text evidence="1">The sequence shown here is derived from an EMBL/GenBank/DDBJ whole genome shotgun (WGS) entry which is preliminary data.</text>
</comment>
<dbReference type="Proteomes" id="UP000821845">
    <property type="component" value="Chromosome 4"/>
</dbReference>
<evidence type="ECO:0000313" key="2">
    <source>
        <dbReference type="Proteomes" id="UP000821845"/>
    </source>
</evidence>
<gene>
    <name evidence="1" type="ORF">HPB50_006008</name>
</gene>
<reference evidence="1" key="1">
    <citation type="submission" date="2020-05" db="EMBL/GenBank/DDBJ databases">
        <title>Large-scale comparative analyses of tick genomes elucidate their genetic diversity and vector capacities.</title>
        <authorList>
            <person name="Jia N."/>
            <person name="Wang J."/>
            <person name="Shi W."/>
            <person name="Du L."/>
            <person name="Sun Y."/>
            <person name="Zhan W."/>
            <person name="Jiang J."/>
            <person name="Wang Q."/>
            <person name="Zhang B."/>
            <person name="Ji P."/>
            <person name="Sakyi L.B."/>
            <person name="Cui X."/>
            <person name="Yuan T."/>
            <person name="Jiang B."/>
            <person name="Yang W."/>
            <person name="Lam T.T.-Y."/>
            <person name="Chang Q."/>
            <person name="Ding S."/>
            <person name="Wang X."/>
            <person name="Zhu J."/>
            <person name="Ruan X."/>
            <person name="Zhao L."/>
            <person name="Wei J."/>
            <person name="Que T."/>
            <person name="Du C."/>
            <person name="Cheng J."/>
            <person name="Dai P."/>
            <person name="Han X."/>
            <person name="Huang E."/>
            <person name="Gao Y."/>
            <person name="Liu J."/>
            <person name="Shao H."/>
            <person name="Ye R."/>
            <person name="Li L."/>
            <person name="Wei W."/>
            <person name="Wang X."/>
            <person name="Wang C."/>
            <person name="Yang T."/>
            <person name="Huo Q."/>
            <person name="Li W."/>
            <person name="Guo W."/>
            <person name="Chen H."/>
            <person name="Zhou L."/>
            <person name="Ni X."/>
            <person name="Tian J."/>
            <person name="Zhou Y."/>
            <person name="Sheng Y."/>
            <person name="Liu T."/>
            <person name="Pan Y."/>
            <person name="Xia L."/>
            <person name="Li J."/>
            <person name="Zhao F."/>
            <person name="Cao W."/>
        </authorList>
    </citation>
    <scope>NUCLEOTIDE SEQUENCE</scope>
    <source>
        <strain evidence="1">Hyas-2018</strain>
    </source>
</reference>
<dbReference type="EMBL" id="CM023484">
    <property type="protein sequence ID" value="KAH6932446.1"/>
    <property type="molecule type" value="Genomic_DNA"/>
</dbReference>
<name>A0ACB7SBV3_HYAAI</name>
<accession>A0ACB7SBV3</accession>
<evidence type="ECO:0000313" key="1">
    <source>
        <dbReference type="EMBL" id="KAH6932446.1"/>
    </source>
</evidence>
<keyword evidence="2" id="KW-1185">Reference proteome</keyword>
<organism evidence="1 2">
    <name type="scientific">Hyalomma asiaticum</name>
    <name type="common">Tick</name>
    <dbReference type="NCBI Taxonomy" id="266040"/>
    <lineage>
        <taxon>Eukaryota</taxon>
        <taxon>Metazoa</taxon>
        <taxon>Ecdysozoa</taxon>
        <taxon>Arthropoda</taxon>
        <taxon>Chelicerata</taxon>
        <taxon>Arachnida</taxon>
        <taxon>Acari</taxon>
        <taxon>Parasitiformes</taxon>
        <taxon>Ixodida</taxon>
        <taxon>Ixodoidea</taxon>
        <taxon>Ixodidae</taxon>
        <taxon>Hyalomminae</taxon>
        <taxon>Hyalomma</taxon>
    </lineage>
</organism>
<sequence>MCPSNPRKENVVHCEEPSSDNEDYGQFLLHLRQSSTGLVGPLWRALQWKGVPVKMQVDTGSPESIVAWPTYAQQHRRGPELDKSSFQLTCFLGKLQFPVAYAEKTVNATLVVLGCSGPNLCGGA</sequence>
<proteinExistence type="predicted"/>
<protein>
    <submittedName>
        <fullName evidence="1">Uncharacterized protein</fullName>
    </submittedName>
</protein>